<reference evidence="1 2" key="1">
    <citation type="journal article" date="2019" name="Nat. Ecol. Evol.">
        <title>Megaphylogeny resolves global patterns of mushroom evolution.</title>
        <authorList>
            <person name="Varga T."/>
            <person name="Krizsan K."/>
            <person name="Foldi C."/>
            <person name="Dima B."/>
            <person name="Sanchez-Garcia M."/>
            <person name="Sanchez-Ramirez S."/>
            <person name="Szollosi G.J."/>
            <person name="Szarkandi J.G."/>
            <person name="Papp V."/>
            <person name="Albert L."/>
            <person name="Andreopoulos W."/>
            <person name="Angelini C."/>
            <person name="Antonin V."/>
            <person name="Barry K.W."/>
            <person name="Bougher N.L."/>
            <person name="Buchanan P."/>
            <person name="Buyck B."/>
            <person name="Bense V."/>
            <person name="Catcheside P."/>
            <person name="Chovatia M."/>
            <person name="Cooper J."/>
            <person name="Damon W."/>
            <person name="Desjardin D."/>
            <person name="Finy P."/>
            <person name="Geml J."/>
            <person name="Haridas S."/>
            <person name="Hughes K."/>
            <person name="Justo A."/>
            <person name="Karasinski D."/>
            <person name="Kautmanova I."/>
            <person name="Kiss B."/>
            <person name="Kocsube S."/>
            <person name="Kotiranta H."/>
            <person name="LaButti K.M."/>
            <person name="Lechner B.E."/>
            <person name="Liimatainen K."/>
            <person name="Lipzen A."/>
            <person name="Lukacs Z."/>
            <person name="Mihaltcheva S."/>
            <person name="Morgado L.N."/>
            <person name="Niskanen T."/>
            <person name="Noordeloos M.E."/>
            <person name="Ohm R.A."/>
            <person name="Ortiz-Santana B."/>
            <person name="Ovrebo C."/>
            <person name="Racz N."/>
            <person name="Riley R."/>
            <person name="Savchenko A."/>
            <person name="Shiryaev A."/>
            <person name="Soop K."/>
            <person name="Spirin V."/>
            <person name="Szebenyi C."/>
            <person name="Tomsovsky M."/>
            <person name="Tulloss R.E."/>
            <person name="Uehling J."/>
            <person name="Grigoriev I.V."/>
            <person name="Vagvolgyi C."/>
            <person name="Papp T."/>
            <person name="Martin F.M."/>
            <person name="Miettinen O."/>
            <person name="Hibbett D.S."/>
            <person name="Nagy L.G."/>
        </authorList>
    </citation>
    <scope>NUCLEOTIDE SEQUENCE [LARGE SCALE GENOMIC DNA]</scope>
    <source>
        <strain evidence="1 2">CBS 309.79</strain>
    </source>
</reference>
<sequence>MPPTTTAMTMTTTMLATGCTTATTRTARLPSVGISTTARLVSSINLLLTRKRSSNLGHLVMVRACPYSAVQLTIDLRTAALSSSPSAITKVVVSSADHPTVKAGGSSVARPLEMVELVSEPPLVMEMLGSSHSGMGEKASLRLQGIRAMCTGLSGEIFRLGIR</sequence>
<name>A0A5C3QDA7_9AGAR</name>
<protein>
    <submittedName>
        <fullName evidence="1">Uncharacterized protein</fullName>
    </submittedName>
</protein>
<accession>A0A5C3QDA7</accession>
<proteinExistence type="predicted"/>
<dbReference type="EMBL" id="ML178830">
    <property type="protein sequence ID" value="TFL00046.1"/>
    <property type="molecule type" value="Genomic_DNA"/>
</dbReference>
<evidence type="ECO:0000313" key="2">
    <source>
        <dbReference type="Proteomes" id="UP000305067"/>
    </source>
</evidence>
<gene>
    <name evidence="1" type="ORF">BDV98DRAFT_569892</name>
</gene>
<evidence type="ECO:0000313" key="1">
    <source>
        <dbReference type="EMBL" id="TFL00046.1"/>
    </source>
</evidence>
<dbReference type="Proteomes" id="UP000305067">
    <property type="component" value="Unassembled WGS sequence"/>
</dbReference>
<dbReference type="AlphaFoldDB" id="A0A5C3QDA7"/>
<organism evidence="1 2">
    <name type="scientific">Pterulicium gracile</name>
    <dbReference type="NCBI Taxonomy" id="1884261"/>
    <lineage>
        <taxon>Eukaryota</taxon>
        <taxon>Fungi</taxon>
        <taxon>Dikarya</taxon>
        <taxon>Basidiomycota</taxon>
        <taxon>Agaricomycotina</taxon>
        <taxon>Agaricomycetes</taxon>
        <taxon>Agaricomycetidae</taxon>
        <taxon>Agaricales</taxon>
        <taxon>Pleurotineae</taxon>
        <taxon>Pterulaceae</taxon>
        <taxon>Pterulicium</taxon>
    </lineage>
</organism>
<keyword evidence="2" id="KW-1185">Reference proteome</keyword>